<keyword evidence="1" id="KW-0472">Membrane</keyword>
<protein>
    <submittedName>
        <fullName evidence="3">Acyl-CoA desaturase</fullName>
    </submittedName>
</protein>
<evidence type="ECO:0000313" key="3">
    <source>
        <dbReference type="EMBL" id="GAA1684170.1"/>
    </source>
</evidence>
<evidence type="ECO:0000256" key="1">
    <source>
        <dbReference type="SAM" id="Phobius"/>
    </source>
</evidence>
<dbReference type="PANTHER" id="PTHR19353:SF19">
    <property type="entry name" value="DELTA(5) FATTY ACID DESATURASE C-RELATED"/>
    <property type="match status" value="1"/>
</dbReference>
<dbReference type="CDD" id="cd03506">
    <property type="entry name" value="Delta6-FADS-like"/>
    <property type="match status" value="1"/>
</dbReference>
<dbReference type="EMBL" id="BAAANF010000009">
    <property type="protein sequence ID" value="GAA1684170.1"/>
    <property type="molecule type" value="Genomic_DNA"/>
</dbReference>
<dbReference type="Pfam" id="PF00487">
    <property type="entry name" value="FA_desaturase"/>
    <property type="match status" value="1"/>
</dbReference>
<evidence type="ECO:0000313" key="4">
    <source>
        <dbReference type="Proteomes" id="UP001500280"/>
    </source>
</evidence>
<keyword evidence="1" id="KW-1133">Transmembrane helix</keyword>
<dbReference type="PANTHER" id="PTHR19353">
    <property type="entry name" value="FATTY ACID DESATURASE 2"/>
    <property type="match status" value="1"/>
</dbReference>
<feature type="domain" description="Fatty acid desaturase" evidence="2">
    <location>
        <begin position="76"/>
        <end position="334"/>
    </location>
</feature>
<feature type="transmembrane region" description="Helical" evidence="1">
    <location>
        <begin position="52"/>
        <end position="71"/>
    </location>
</feature>
<feature type="transmembrane region" description="Helical" evidence="1">
    <location>
        <begin position="237"/>
        <end position="256"/>
    </location>
</feature>
<name>A0ABN2H9M1_9ACTN</name>
<feature type="transmembrane region" description="Helical" evidence="1">
    <location>
        <begin position="211"/>
        <end position="231"/>
    </location>
</feature>
<dbReference type="InterPro" id="IPR012171">
    <property type="entry name" value="Fatty_acid_desaturase"/>
</dbReference>
<proteinExistence type="predicted"/>
<feature type="transmembrane region" description="Helical" evidence="1">
    <location>
        <begin position="77"/>
        <end position="96"/>
    </location>
</feature>
<dbReference type="InterPro" id="IPR005804">
    <property type="entry name" value="FA_desaturase_dom"/>
</dbReference>
<comment type="caution">
    <text evidence="3">The sequence shown here is derived from an EMBL/GenBank/DDBJ whole genome shotgun (WGS) entry which is preliminary data.</text>
</comment>
<gene>
    <name evidence="3" type="ORF">GCM10009745_30780</name>
</gene>
<dbReference type="Proteomes" id="UP001500280">
    <property type="component" value="Unassembled WGS sequence"/>
</dbReference>
<reference evidence="3 4" key="1">
    <citation type="journal article" date="2019" name="Int. J. Syst. Evol. Microbiol.">
        <title>The Global Catalogue of Microorganisms (GCM) 10K type strain sequencing project: providing services to taxonomists for standard genome sequencing and annotation.</title>
        <authorList>
            <consortium name="The Broad Institute Genomics Platform"/>
            <consortium name="The Broad Institute Genome Sequencing Center for Infectious Disease"/>
            <person name="Wu L."/>
            <person name="Ma J."/>
        </authorList>
    </citation>
    <scope>NUCLEOTIDE SEQUENCE [LARGE SCALE GENOMIC DNA]</scope>
    <source>
        <strain evidence="3 4">JCM 14307</strain>
    </source>
</reference>
<evidence type="ECO:0000259" key="2">
    <source>
        <dbReference type="Pfam" id="PF00487"/>
    </source>
</evidence>
<sequence>MALPWTWWRIETMFHRTGGFPLRPQQQYASLYTDLLRTVQELGLLRRRHGYYFTRIGLVAVALIGVAAGVVVLGDSWFQLVLAAVLALVLVQVAFLSHDSAHRQIFDSAARNDWTARVLAGAVAGMSVSWWRNKHSRHHAAPNQVDKDPDVQLKAVAFTPDAVLGRGPLGRWIAARQGWLFFPLLTLEGLGLHASSLRHLCRRDASKLERVELAVVISRLTLYVAALYVLLPPTKATAFLAVQLAVFGVFLGAAFAPNHKGMPLVPAGMKLDFLRRQVLMSRNIRGGVLIDFAMGGLNYQIEHHLFPSMPRPTLRRVRPIVREYCELHGVDYTEVGLFTSYRIVVEYLNNVGLHARDPFQCPLAASLRG</sequence>
<accession>A0ABN2H9M1</accession>
<keyword evidence="4" id="KW-1185">Reference proteome</keyword>
<dbReference type="PIRSF" id="PIRSF015921">
    <property type="entry name" value="FA_sphinglp_des"/>
    <property type="match status" value="1"/>
</dbReference>
<organism evidence="3 4">
    <name type="scientific">Kribbella yunnanensis</name>
    <dbReference type="NCBI Taxonomy" id="190194"/>
    <lineage>
        <taxon>Bacteria</taxon>
        <taxon>Bacillati</taxon>
        <taxon>Actinomycetota</taxon>
        <taxon>Actinomycetes</taxon>
        <taxon>Propionibacteriales</taxon>
        <taxon>Kribbellaceae</taxon>
        <taxon>Kribbella</taxon>
    </lineage>
</organism>
<keyword evidence="1" id="KW-0812">Transmembrane</keyword>